<proteinExistence type="predicted"/>
<dbReference type="RefSeq" id="WP_284718986.1">
    <property type="nucleotide sequence ID" value="NZ_PGFT01000001.1"/>
</dbReference>
<dbReference type="EMBL" id="PGFT01000001">
    <property type="protein sequence ID" value="MDH4903918.1"/>
    <property type="molecule type" value="Genomic_DNA"/>
</dbReference>
<dbReference type="InterPro" id="IPR012902">
    <property type="entry name" value="N_methyl_site"/>
</dbReference>
<gene>
    <name evidence="2" type="ORF">CUR83_02300</name>
</gene>
<sequence length="375" mass="39812">MNAKIYQPILSHTVSLPYKSLPISKKHEGYTLVELMIALVLGLLISAAALQVFYTSSVNSRRQEASSQIQDNAIFGFSQMQQHLRRTNYGAKSTGAFNEFFMNHLTPQGGVVLTAPTGVAPVTTPPTPVSWLQGNLSGLTLDGAAIPVALLSSNASANSTSNLKGIANSDQLTIQYRSDRAGTFDCEGDAIPQGFYVIERYFVRDAGLACASAIYEYDEDTAGSPTGLDIASYTVPAVPATPTAPAVAASVKNNNLAGTGTIIIPNVDYFRATLGISSSRDFATDPENLAIAYVPIPAASNLATVLDTRRIVSLQIGILARSNNPTATAQNNSDVQFTVLDKVDAELSDTVAAGPTYLRNIYETTILLRNARGGL</sequence>
<evidence type="ECO:0000313" key="3">
    <source>
        <dbReference type="Proteomes" id="UP001243298"/>
    </source>
</evidence>
<protein>
    <recommendedName>
        <fullName evidence="4">Prepilin-type N-terminal cleavage/methylation domain-containing protein</fullName>
    </recommendedName>
</protein>
<organism evidence="2 3">
    <name type="scientific">Psychrobacter pocilloporae</name>
    <dbReference type="NCBI Taxonomy" id="1775882"/>
    <lineage>
        <taxon>Bacteria</taxon>
        <taxon>Pseudomonadati</taxon>
        <taxon>Pseudomonadota</taxon>
        <taxon>Gammaproteobacteria</taxon>
        <taxon>Moraxellales</taxon>
        <taxon>Moraxellaceae</taxon>
        <taxon>Psychrobacter</taxon>
    </lineage>
</organism>
<dbReference type="Pfam" id="PF07963">
    <property type="entry name" value="N_methyl"/>
    <property type="match status" value="1"/>
</dbReference>
<dbReference type="PROSITE" id="PS00409">
    <property type="entry name" value="PROKAR_NTER_METHYL"/>
    <property type="match status" value="1"/>
</dbReference>
<keyword evidence="1" id="KW-0812">Transmembrane</keyword>
<keyword evidence="3" id="KW-1185">Reference proteome</keyword>
<keyword evidence="1" id="KW-1133">Transmembrane helix</keyword>
<evidence type="ECO:0000313" key="2">
    <source>
        <dbReference type="EMBL" id="MDH4903918.1"/>
    </source>
</evidence>
<dbReference type="Proteomes" id="UP001243298">
    <property type="component" value="Unassembled WGS sequence"/>
</dbReference>
<keyword evidence="1" id="KW-0472">Membrane</keyword>
<name>A0ABT6IQ17_9GAMM</name>
<evidence type="ECO:0008006" key="4">
    <source>
        <dbReference type="Google" id="ProtNLM"/>
    </source>
</evidence>
<reference evidence="2 3" key="1">
    <citation type="submission" date="2017-11" db="EMBL/GenBank/DDBJ databases">
        <title>Whole genome sequencing of Psychrobacter pocilloporae S6-60T(=JCM 31058T=LMG 29157T).</title>
        <authorList>
            <person name="Das S.K."/>
        </authorList>
    </citation>
    <scope>NUCLEOTIDE SEQUENCE [LARGE SCALE GENOMIC DNA]</scope>
    <source>
        <strain evidence="2 3">S6-60</strain>
    </source>
</reference>
<comment type="caution">
    <text evidence="2">The sequence shown here is derived from an EMBL/GenBank/DDBJ whole genome shotgun (WGS) entry which is preliminary data.</text>
</comment>
<accession>A0ABT6IQ17</accession>
<dbReference type="Pfam" id="PF16074">
    <property type="entry name" value="PilW"/>
    <property type="match status" value="1"/>
</dbReference>
<dbReference type="InterPro" id="IPR032092">
    <property type="entry name" value="PilW"/>
</dbReference>
<dbReference type="NCBIfam" id="TIGR02532">
    <property type="entry name" value="IV_pilin_GFxxxE"/>
    <property type="match status" value="1"/>
</dbReference>
<feature type="transmembrane region" description="Helical" evidence="1">
    <location>
        <begin position="32"/>
        <end position="54"/>
    </location>
</feature>
<evidence type="ECO:0000256" key="1">
    <source>
        <dbReference type="SAM" id="Phobius"/>
    </source>
</evidence>